<dbReference type="RefSeq" id="XP_011132789.1">
    <property type="nucleotide sequence ID" value="XM_011134487.1"/>
</dbReference>
<dbReference type="GeneID" id="22915282"/>
<evidence type="ECO:0000313" key="1">
    <source>
        <dbReference type="EMBL" id="EZG44143.1"/>
    </source>
</evidence>
<dbReference type="EMBL" id="AFNH02001129">
    <property type="protein sequence ID" value="EZG44143.1"/>
    <property type="molecule type" value="Genomic_DNA"/>
</dbReference>
<organism evidence="1 2">
    <name type="scientific">Gregarina niphandrodes</name>
    <name type="common">Septate eugregarine</name>
    <dbReference type="NCBI Taxonomy" id="110365"/>
    <lineage>
        <taxon>Eukaryota</taxon>
        <taxon>Sar</taxon>
        <taxon>Alveolata</taxon>
        <taxon>Apicomplexa</taxon>
        <taxon>Conoidasida</taxon>
        <taxon>Gregarinasina</taxon>
        <taxon>Eugregarinorida</taxon>
        <taxon>Gregarinidae</taxon>
        <taxon>Gregarina</taxon>
    </lineage>
</organism>
<evidence type="ECO:0000313" key="2">
    <source>
        <dbReference type="Proteomes" id="UP000019763"/>
    </source>
</evidence>
<dbReference type="Proteomes" id="UP000019763">
    <property type="component" value="Unassembled WGS sequence"/>
</dbReference>
<protein>
    <submittedName>
        <fullName evidence="1">Uncharacterized protein</fullName>
    </submittedName>
</protein>
<accession>A0A023AZF5</accession>
<comment type="caution">
    <text evidence="1">The sequence shown here is derived from an EMBL/GenBank/DDBJ whole genome shotgun (WGS) entry which is preliminary data.</text>
</comment>
<dbReference type="AlphaFoldDB" id="A0A023AZF5"/>
<sequence>MRGPPECINRRDAQLELVLPQLRKLILQPYLQMLRATLPRTLPSSFADKDDSVCGVVDSKCQTEFKGDKGTVESGGFDARTEDETATKIEATWQVALWK</sequence>
<proteinExistence type="predicted"/>
<keyword evidence="2" id="KW-1185">Reference proteome</keyword>
<name>A0A023AZF5_GRENI</name>
<reference evidence="1" key="1">
    <citation type="submission" date="2013-12" db="EMBL/GenBank/DDBJ databases">
        <authorList>
            <person name="Omoto C.K."/>
            <person name="Sibley D."/>
            <person name="Venepally P."/>
            <person name="Hadjithomas M."/>
            <person name="Karamycheva S."/>
            <person name="Brunk B."/>
            <person name="Roos D."/>
            <person name="Caler E."/>
            <person name="Lorenzi H."/>
        </authorList>
    </citation>
    <scope>NUCLEOTIDE SEQUENCE</scope>
</reference>
<dbReference type="VEuPathDB" id="CryptoDB:GNI_151620"/>
<gene>
    <name evidence="1" type="ORF">GNI_151620</name>
</gene>